<dbReference type="Proteomes" id="UP000028782">
    <property type="component" value="Chromosome"/>
</dbReference>
<sequence length="198" mass="22304">MQRALHRIEGFADLWADACLRNDEGELMFLSFYGRDASAMQFIAAMELGRTEHGITDFTLVSPEGTRNHVQVGSAERLGKFTGRLPRQNLFGSLNHLFVYDKRLQEIDKPNRIGWVVSNVDAGIEEKVWALVKTLAPIALLDHWQGPLIAWCREKGAVHELGGGLYPRIGNLHALRVSISDHFIRHVSEGVRNRVLLP</sequence>
<evidence type="ECO:0000313" key="1">
    <source>
        <dbReference type="EMBL" id="AIJ47037.1"/>
    </source>
</evidence>
<accession>A0A076PUQ5</accession>
<dbReference type="HOGENOM" id="CLU_093840_0_0_4"/>
<dbReference type="EMBL" id="CP006704">
    <property type="protein sequence ID" value="AIJ47037.1"/>
    <property type="molecule type" value="Genomic_DNA"/>
</dbReference>
<protein>
    <submittedName>
        <fullName evidence="1">Uncharacterized protein</fullName>
    </submittedName>
</protein>
<organism evidence="1 2">
    <name type="scientific">Comamonas testosteroni TK102</name>
    <dbReference type="NCBI Taxonomy" id="1392005"/>
    <lineage>
        <taxon>Bacteria</taxon>
        <taxon>Pseudomonadati</taxon>
        <taxon>Pseudomonadota</taxon>
        <taxon>Betaproteobacteria</taxon>
        <taxon>Burkholderiales</taxon>
        <taxon>Comamonadaceae</taxon>
        <taxon>Comamonas</taxon>
    </lineage>
</organism>
<proteinExistence type="predicted"/>
<dbReference type="KEGG" id="ctes:O987_14620"/>
<dbReference type="AlphaFoldDB" id="A0A076PUQ5"/>
<reference evidence="1 2" key="1">
    <citation type="journal article" date="2014" name="Genome Announc.">
        <title>Complete Genome Sequence of Polychlorinated Biphenyl Degrader Comamonas testosteroni TK102 (NBRC 109938).</title>
        <authorList>
            <person name="Fukuda K."/>
            <person name="Hosoyama A."/>
            <person name="Tsuchikane K."/>
            <person name="Ohji S."/>
            <person name="Yamazoe A."/>
            <person name="Fujita N."/>
            <person name="Shintani M."/>
            <person name="Kimbara K."/>
        </authorList>
    </citation>
    <scope>NUCLEOTIDE SEQUENCE [LARGE SCALE GENOMIC DNA]</scope>
    <source>
        <strain evidence="1">TK102</strain>
    </source>
</reference>
<gene>
    <name evidence="1" type="ORF">O987_14620</name>
</gene>
<name>A0A076PUQ5_COMTE</name>
<evidence type="ECO:0000313" key="2">
    <source>
        <dbReference type="Proteomes" id="UP000028782"/>
    </source>
</evidence>